<sequence length="161" mass="17563">MNDLEVAKRHGMTIVCGDLCHQMGWVFIDGRTLVVDLDVPHEVTLPRLVFEISRPAGLLICSPPNYTAGSKELISFTASPSPSDRVFAYTLADEDITVPHYGLSGPIFKNWADEYKLTCLDKDKLEIGVAQNLSSTKAEANGHNGVSYLGSSGPILLRRST</sequence>
<name>A0A395IKC1_9HELO</name>
<proteinExistence type="predicted"/>
<dbReference type="OrthoDB" id="3556862at2759"/>
<evidence type="ECO:0000313" key="2">
    <source>
        <dbReference type="Proteomes" id="UP000249056"/>
    </source>
</evidence>
<accession>A0A395IKC1</accession>
<keyword evidence="2" id="KW-1185">Reference proteome</keyword>
<dbReference type="Proteomes" id="UP000249056">
    <property type="component" value="Unassembled WGS sequence"/>
</dbReference>
<reference evidence="1 2" key="1">
    <citation type="submission" date="2018-06" db="EMBL/GenBank/DDBJ databases">
        <title>Genome Sequence of the Brown Rot Fungal Pathogen Monilinia fructigena.</title>
        <authorList>
            <person name="Landi L."/>
            <person name="De Miccolis Angelini R.M."/>
            <person name="Pollastro S."/>
            <person name="Abate D."/>
            <person name="Faretra F."/>
            <person name="Romanazzi G."/>
        </authorList>
    </citation>
    <scope>NUCLEOTIDE SEQUENCE [LARGE SCALE GENOMIC DNA]</scope>
    <source>
        <strain evidence="1 2">Mfrg269</strain>
    </source>
</reference>
<gene>
    <name evidence="1" type="ORF">DID88_009796</name>
</gene>
<organism evidence="1 2">
    <name type="scientific">Monilinia fructigena</name>
    <dbReference type="NCBI Taxonomy" id="38457"/>
    <lineage>
        <taxon>Eukaryota</taxon>
        <taxon>Fungi</taxon>
        <taxon>Dikarya</taxon>
        <taxon>Ascomycota</taxon>
        <taxon>Pezizomycotina</taxon>
        <taxon>Leotiomycetes</taxon>
        <taxon>Helotiales</taxon>
        <taxon>Sclerotiniaceae</taxon>
        <taxon>Monilinia</taxon>
    </lineage>
</organism>
<comment type="caution">
    <text evidence="1">The sequence shown here is derived from an EMBL/GenBank/DDBJ whole genome shotgun (WGS) entry which is preliminary data.</text>
</comment>
<evidence type="ECO:0000313" key="1">
    <source>
        <dbReference type="EMBL" id="RAL60601.1"/>
    </source>
</evidence>
<dbReference type="EMBL" id="QKRW01000039">
    <property type="protein sequence ID" value="RAL60601.1"/>
    <property type="molecule type" value="Genomic_DNA"/>
</dbReference>
<dbReference type="AlphaFoldDB" id="A0A395IKC1"/>
<protein>
    <submittedName>
        <fullName evidence="1">Uncharacterized protein</fullName>
    </submittedName>
</protein>